<evidence type="ECO:0000313" key="2">
    <source>
        <dbReference type="EMBL" id="EFL29609.1"/>
    </source>
</evidence>
<name>D9X393_STRVT</name>
<feature type="compositionally biased region" description="Basic and acidic residues" evidence="1">
    <location>
        <begin position="49"/>
        <end position="59"/>
    </location>
</feature>
<organism evidence="2 3">
    <name type="scientific">Streptomyces viridochromogenes (strain DSM 40736 / JCM 4977 / BCRC 1201 / Tue 494)</name>
    <dbReference type="NCBI Taxonomy" id="591159"/>
    <lineage>
        <taxon>Bacteria</taxon>
        <taxon>Bacillati</taxon>
        <taxon>Actinomycetota</taxon>
        <taxon>Actinomycetes</taxon>
        <taxon>Kitasatosporales</taxon>
        <taxon>Streptomycetaceae</taxon>
        <taxon>Streptomyces</taxon>
    </lineage>
</organism>
<protein>
    <submittedName>
        <fullName evidence="2">Uncharacterized protein</fullName>
    </submittedName>
</protein>
<dbReference type="Proteomes" id="UP000004184">
    <property type="component" value="Unassembled WGS sequence"/>
</dbReference>
<feature type="region of interest" description="Disordered" evidence="1">
    <location>
        <begin position="49"/>
        <end position="76"/>
    </location>
</feature>
<reference evidence="3" key="1">
    <citation type="submission" date="2009-02" db="EMBL/GenBank/DDBJ databases">
        <title>Annotation of Streptomyces viridochromogenes strain DSM 40736.</title>
        <authorList>
            <consortium name="The Broad Institute Genome Sequencing Platform"/>
            <consortium name="Broad Institute Microbial Sequencing Center"/>
            <person name="Fischbach M."/>
            <person name="Godfrey P."/>
            <person name="Ward D."/>
            <person name="Young S."/>
            <person name="Zeng Q."/>
            <person name="Koehrsen M."/>
            <person name="Alvarado L."/>
            <person name="Berlin A.M."/>
            <person name="Bochicchio J."/>
            <person name="Borenstein D."/>
            <person name="Chapman S.B."/>
            <person name="Chen Z."/>
            <person name="Engels R."/>
            <person name="Freedman E."/>
            <person name="Gellesch M."/>
            <person name="Goldberg J."/>
            <person name="Griggs A."/>
            <person name="Gujja S."/>
            <person name="Heilman E.R."/>
            <person name="Heiman D.I."/>
            <person name="Hepburn T.A."/>
            <person name="Howarth C."/>
            <person name="Jen D."/>
            <person name="Larson L."/>
            <person name="Lewis B."/>
            <person name="Mehta T."/>
            <person name="Park D."/>
            <person name="Pearson M."/>
            <person name="Richards J."/>
            <person name="Roberts A."/>
            <person name="Saif S."/>
            <person name="Shea T.D."/>
            <person name="Shenoy N."/>
            <person name="Sisk P."/>
            <person name="Stolte C."/>
            <person name="Sykes S.N."/>
            <person name="Thomson T."/>
            <person name="Walk T."/>
            <person name="White J."/>
            <person name="Yandava C."/>
            <person name="Straight P."/>
            <person name="Clardy J."/>
            <person name="Hung D."/>
            <person name="Kolter R."/>
            <person name="Mekalanos J."/>
            <person name="Walker S."/>
            <person name="Walsh C.T."/>
            <person name="Wieland-Brown L.C."/>
            <person name="Haas B."/>
            <person name="Nusbaum C."/>
            <person name="Birren B."/>
        </authorList>
    </citation>
    <scope>NUCLEOTIDE SEQUENCE [LARGE SCALE GENOMIC DNA]</scope>
    <source>
        <strain evidence="3">DSM 40736 / JCM 4977 / BCRC 1201 / Tue 494</strain>
    </source>
</reference>
<accession>D9X393</accession>
<proteinExistence type="predicted"/>
<sequence>MGHIGGLECVGRGDGCGCPQGAVLTIDAGIAVYRCDDCRHYWGLDETEPGRRPVVDDGLTRPAGDPDEAAHRGTAA</sequence>
<gene>
    <name evidence="2" type="ORF">SSQG_00127</name>
</gene>
<dbReference type="HOGENOM" id="CLU_189248_0_0_11"/>
<keyword evidence="3" id="KW-1185">Reference proteome</keyword>
<evidence type="ECO:0000256" key="1">
    <source>
        <dbReference type="SAM" id="MobiDB-lite"/>
    </source>
</evidence>
<dbReference type="EMBL" id="GG657757">
    <property type="protein sequence ID" value="EFL29609.1"/>
    <property type="molecule type" value="Genomic_DNA"/>
</dbReference>
<dbReference type="AlphaFoldDB" id="D9X393"/>
<evidence type="ECO:0000313" key="3">
    <source>
        <dbReference type="Proteomes" id="UP000004184"/>
    </source>
</evidence>